<dbReference type="PROSITE" id="PS51186">
    <property type="entry name" value="GNAT"/>
    <property type="match status" value="1"/>
</dbReference>
<dbReference type="InterPro" id="IPR016181">
    <property type="entry name" value="Acyl_CoA_acyltransferase"/>
</dbReference>
<evidence type="ECO:0000259" key="1">
    <source>
        <dbReference type="PROSITE" id="PS51186"/>
    </source>
</evidence>
<name>A0A0R1YWC3_9LACO</name>
<dbReference type="GO" id="GO:0016747">
    <property type="term" value="F:acyltransferase activity, transferring groups other than amino-acyl groups"/>
    <property type="evidence" value="ECO:0007669"/>
    <property type="project" value="InterPro"/>
</dbReference>
<comment type="caution">
    <text evidence="2">The sequence shown here is derived from an EMBL/GenBank/DDBJ whole genome shotgun (WGS) entry which is preliminary data.</text>
</comment>
<dbReference type="AlphaFoldDB" id="A0A0R1YWC3"/>
<sequence length="143" mass="16058">MDLKIERTDALNDIYQDARSIRQAVFVGEQGIDPQLEFDGTDGQATHYVAYVQNQPVATARATVTDHGVHIQRVATLAAFRHRGYAKNVLQAILDDERYAGQTRFYLGAQQTAVGLYQTLGFQQFGQPFMEVGIRHVNMVLSR</sequence>
<reference evidence="2 3" key="1">
    <citation type="journal article" date="2015" name="Genome Announc.">
        <title>Expanding the biotechnology potential of lactobacilli through comparative genomics of 213 strains and associated genera.</title>
        <authorList>
            <person name="Sun Z."/>
            <person name="Harris H.M."/>
            <person name="McCann A."/>
            <person name="Guo C."/>
            <person name="Argimon S."/>
            <person name="Zhang W."/>
            <person name="Yang X."/>
            <person name="Jeffery I.B."/>
            <person name="Cooney J.C."/>
            <person name="Kagawa T.F."/>
            <person name="Liu W."/>
            <person name="Song Y."/>
            <person name="Salvetti E."/>
            <person name="Wrobel A."/>
            <person name="Rasinkangas P."/>
            <person name="Parkhill J."/>
            <person name="Rea M.C."/>
            <person name="O'Sullivan O."/>
            <person name="Ritari J."/>
            <person name="Douillard F.P."/>
            <person name="Paul Ross R."/>
            <person name="Yang R."/>
            <person name="Briner A.E."/>
            <person name="Felis G.E."/>
            <person name="de Vos W.M."/>
            <person name="Barrangou R."/>
            <person name="Klaenhammer T.R."/>
            <person name="Caufield P.W."/>
            <person name="Cui Y."/>
            <person name="Zhang H."/>
            <person name="O'Toole P.W."/>
        </authorList>
    </citation>
    <scope>NUCLEOTIDE SEQUENCE [LARGE SCALE GENOMIC DNA]</scope>
    <source>
        <strain evidence="2 3">DSM 18390</strain>
    </source>
</reference>
<feature type="domain" description="N-acetyltransferase" evidence="1">
    <location>
        <begin position="1"/>
        <end position="143"/>
    </location>
</feature>
<evidence type="ECO:0000313" key="2">
    <source>
        <dbReference type="EMBL" id="KRM44006.1"/>
    </source>
</evidence>
<proteinExistence type="predicted"/>
<dbReference type="SUPFAM" id="SSF55729">
    <property type="entry name" value="Acyl-CoA N-acyltransferases (Nat)"/>
    <property type="match status" value="1"/>
</dbReference>
<dbReference type="EMBL" id="AZFZ01000022">
    <property type="protein sequence ID" value="KRM44006.1"/>
    <property type="molecule type" value="Genomic_DNA"/>
</dbReference>
<dbReference type="InterPro" id="IPR000182">
    <property type="entry name" value="GNAT_dom"/>
</dbReference>
<protein>
    <submittedName>
        <fullName evidence="2">Acetyltransferase, GNAT family</fullName>
    </submittedName>
</protein>
<dbReference type="Gene3D" id="3.40.630.30">
    <property type="match status" value="1"/>
</dbReference>
<gene>
    <name evidence="2" type="ORF">FD47_GL001042</name>
</gene>
<evidence type="ECO:0000313" key="3">
    <source>
        <dbReference type="Proteomes" id="UP000051010"/>
    </source>
</evidence>
<organism evidence="2 3">
    <name type="scientific">Lentilactobacillus parafarraginis DSM 18390 = JCM 14109</name>
    <dbReference type="NCBI Taxonomy" id="1423786"/>
    <lineage>
        <taxon>Bacteria</taxon>
        <taxon>Bacillati</taxon>
        <taxon>Bacillota</taxon>
        <taxon>Bacilli</taxon>
        <taxon>Lactobacillales</taxon>
        <taxon>Lactobacillaceae</taxon>
        <taxon>Lentilactobacillus</taxon>
    </lineage>
</organism>
<dbReference type="PATRIC" id="fig|1423786.4.peg.1107"/>
<dbReference type="CDD" id="cd04301">
    <property type="entry name" value="NAT_SF"/>
    <property type="match status" value="1"/>
</dbReference>
<keyword evidence="2" id="KW-0808">Transferase</keyword>
<accession>A0A0R1YWC3</accession>
<dbReference type="Proteomes" id="UP000051010">
    <property type="component" value="Unassembled WGS sequence"/>
</dbReference>
<dbReference type="Pfam" id="PF13673">
    <property type="entry name" value="Acetyltransf_10"/>
    <property type="match status" value="1"/>
</dbReference>